<feature type="transmembrane region" description="Helical" evidence="14">
    <location>
        <begin position="156"/>
        <end position="177"/>
    </location>
</feature>
<feature type="transmembrane region" description="Helical" evidence="14">
    <location>
        <begin position="262"/>
        <end position="284"/>
    </location>
</feature>
<feature type="transmembrane region" description="Helical" evidence="14">
    <location>
        <begin position="184"/>
        <end position="205"/>
    </location>
</feature>
<name>A0A4Q2UNS6_9BACT</name>
<dbReference type="PANTHER" id="PTHR48086">
    <property type="entry name" value="SODIUM/PROLINE SYMPORTER-RELATED"/>
    <property type="match status" value="1"/>
</dbReference>
<comment type="catalytic activity">
    <reaction evidence="12">
        <text>L-proline(in) + Na(+)(in) = L-proline(out) + Na(+)(out)</text>
        <dbReference type="Rhea" id="RHEA:28967"/>
        <dbReference type="ChEBI" id="CHEBI:29101"/>
        <dbReference type="ChEBI" id="CHEBI:60039"/>
    </reaction>
</comment>
<evidence type="ECO:0000256" key="9">
    <source>
        <dbReference type="ARBA" id="ARBA00023065"/>
    </source>
</evidence>
<gene>
    <name evidence="15" type="ORF">EQG79_02225</name>
</gene>
<dbReference type="RefSeq" id="WP_129599644.1">
    <property type="nucleotide sequence ID" value="NZ_SBLB01000001.1"/>
</dbReference>
<dbReference type="PANTHER" id="PTHR48086:SF3">
    <property type="entry name" value="SODIUM_PROLINE SYMPORTER"/>
    <property type="match status" value="1"/>
</dbReference>
<keyword evidence="11" id="KW-0739">Sodium transport</keyword>
<reference evidence="15 16" key="1">
    <citation type="submission" date="2019-01" db="EMBL/GenBank/DDBJ databases">
        <title>Spirosoma flava sp. nov., a propanil-degrading bacterium isolated from herbicide-contaminated soil.</title>
        <authorList>
            <person name="Zhang L."/>
            <person name="Jiang J.-D."/>
        </authorList>
    </citation>
    <scope>NUCLEOTIDE SEQUENCE [LARGE SCALE GENOMIC DNA]</scope>
    <source>
        <strain evidence="15 16">TY50</strain>
    </source>
</reference>
<evidence type="ECO:0000256" key="14">
    <source>
        <dbReference type="SAM" id="Phobius"/>
    </source>
</evidence>
<accession>A0A4Q2UNS6</accession>
<dbReference type="InterPro" id="IPR050277">
    <property type="entry name" value="Sodium:Solute_Symporter"/>
</dbReference>
<dbReference type="Proteomes" id="UP000290407">
    <property type="component" value="Unassembled WGS sequence"/>
</dbReference>
<evidence type="ECO:0000256" key="13">
    <source>
        <dbReference type="RuleBase" id="RU362091"/>
    </source>
</evidence>
<proteinExistence type="inferred from homology"/>
<comment type="subcellular location">
    <subcellularLocation>
        <location evidence="1">Cell membrane</location>
        <topology evidence="1">Multi-pass membrane protein</topology>
    </subcellularLocation>
</comment>
<feature type="transmembrane region" description="Helical" evidence="14">
    <location>
        <begin position="361"/>
        <end position="383"/>
    </location>
</feature>
<dbReference type="NCBIfam" id="TIGR00813">
    <property type="entry name" value="sss"/>
    <property type="match status" value="1"/>
</dbReference>
<evidence type="ECO:0000256" key="10">
    <source>
        <dbReference type="ARBA" id="ARBA00023136"/>
    </source>
</evidence>
<dbReference type="Gene3D" id="1.20.1730.10">
    <property type="entry name" value="Sodium/glucose cotransporter"/>
    <property type="match status" value="1"/>
</dbReference>
<evidence type="ECO:0000313" key="15">
    <source>
        <dbReference type="EMBL" id="RYC70986.1"/>
    </source>
</evidence>
<evidence type="ECO:0000256" key="2">
    <source>
        <dbReference type="ARBA" id="ARBA00006434"/>
    </source>
</evidence>
<dbReference type="EMBL" id="SBLB01000001">
    <property type="protein sequence ID" value="RYC70986.1"/>
    <property type="molecule type" value="Genomic_DNA"/>
</dbReference>
<evidence type="ECO:0000256" key="7">
    <source>
        <dbReference type="ARBA" id="ARBA00022989"/>
    </source>
</evidence>
<feature type="transmembrane region" description="Helical" evidence="14">
    <location>
        <begin position="225"/>
        <end position="242"/>
    </location>
</feature>
<dbReference type="GO" id="GO:0006814">
    <property type="term" value="P:sodium ion transport"/>
    <property type="evidence" value="ECO:0007669"/>
    <property type="project" value="UniProtKB-KW"/>
</dbReference>
<evidence type="ECO:0000256" key="12">
    <source>
        <dbReference type="ARBA" id="ARBA00033708"/>
    </source>
</evidence>
<evidence type="ECO:0000256" key="4">
    <source>
        <dbReference type="ARBA" id="ARBA00022475"/>
    </source>
</evidence>
<feature type="transmembrane region" description="Helical" evidence="14">
    <location>
        <begin position="12"/>
        <end position="30"/>
    </location>
</feature>
<keyword evidence="4" id="KW-1003">Cell membrane</keyword>
<keyword evidence="5 14" id="KW-0812">Transmembrane</keyword>
<dbReference type="GO" id="GO:0005886">
    <property type="term" value="C:plasma membrane"/>
    <property type="evidence" value="ECO:0007669"/>
    <property type="project" value="UniProtKB-SubCell"/>
</dbReference>
<sequence>MNQLKALDYTAIVLYMIMMSGIGIFLGRFVKNINDYFKGGSGVSWVAGGISNFMTKFSTFIFVAYAGIAYSDGLVAITVIWSTVFPSLIAIGFFAKRWKRAGIMSPVEFLETRYNAPIRQLFSWSGVAFKLLDDMIKLYSIGLFITAASGMPFETAVIGCGIVVTLYTVVGGFWAVIVTDVVQFVILFFATLILVPLAYNAAGGLENMQAVIPQNMTWFNGKKGIPIWLVTYYILLIIRYLGNWTFIQRFYSAKTETDGQKLAGLSAVFFFIFPIIFLFPPLAARVILPNLANPEMAYVSLCVKLLPSGIMGLMMAAMFAATMSVLSAEYNVTASVLTRDIYQRVFRPNASGKESLLVGRLMTLLVGGIVTVGALFVAGFGGAFEANKLLAGIFAVPMIVPVIVGVLMAKPQPWGALVTLFGGVALGFVLHVFFVKTDAFNLAGPGVIDEVRWAIATLVEIGFCFSVFILSGYFKSADSAYNKRVAAFFHKLTVPFVPVQESKNDDAFADAIKLMYGIAFGLTGLMFVIMGFPSRAMLSGQLALGAGSVCLALSAFLWYKARKAAALLKEEVPTATTVH</sequence>
<feature type="transmembrane region" description="Helical" evidence="14">
    <location>
        <begin position="538"/>
        <end position="559"/>
    </location>
</feature>
<keyword evidence="3" id="KW-0813">Transport</keyword>
<evidence type="ECO:0000256" key="1">
    <source>
        <dbReference type="ARBA" id="ARBA00004651"/>
    </source>
</evidence>
<keyword evidence="10 14" id="KW-0472">Membrane</keyword>
<keyword evidence="6" id="KW-0769">Symport</keyword>
<feature type="transmembrane region" description="Helical" evidence="14">
    <location>
        <begin position="514"/>
        <end position="532"/>
    </location>
</feature>
<feature type="transmembrane region" description="Helical" evidence="14">
    <location>
        <begin position="74"/>
        <end position="95"/>
    </location>
</feature>
<feature type="transmembrane region" description="Helical" evidence="14">
    <location>
        <begin position="42"/>
        <end position="68"/>
    </location>
</feature>
<dbReference type="InterPro" id="IPR038377">
    <property type="entry name" value="Na/Glc_symporter_sf"/>
</dbReference>
<organism evidence="15 16">
    <name type="scientific">Spirosoma sordidisoli</name>
    <dbReference type="NCBI Taxonomy" id="2502893"/>
    <lineage>
        <taxon>Bacteria</taxon>
        <taxon>Pseudomonadati</taxon>
        <taxon>Bacteroidota</taxon>
        <taxon>Cytophagia</taxon>
        <taxon>Cytophagales</taxon>
        <taxon>Cytophagaceae</taxon>
        <taxon>Spirosoma</taxon>
    </lineage>
</organism>
<feature type="transmembrane region" description="Helical" evidence="14">
    <location>
        <begin position="389"/>
        <end position="407"/>
    </location>
</feature>
<keyword evidence="7 14" id="KW-1133">Transmembrane helix</keyword>
<comment type="similarity">
    <text evidence="2 13">Belongs to the sodium:solute symporter (SSF) (TC 2.A.21) family.</text>
</comment>
<evidence type="ECO:0000256" key="11">
    <source>
        <dbReference type="ARBA" id="ARBA00023201"/>
    </source>
</evidence>
<dbReference type="InterPro" id="IPR001734">
    <property type="entry name" value="Na/solute_symporter"/>
</dbReference>
<evidence type="ECO:0000256" key="5">
    <source>
        <dbReference type="ARBA" id="ARBA00022692"/>
    </source>
</evidence>
<feature type="transmembrane region" description="Helical" evidence="14">
    <location>
        <begin position="414"/>
        <end position="433"/>
    </location>
</feature>
<dbReference type="PROSITE" id="PS50283">
    <property type="entry name" value="NA_SOLUT_SYMP_3"/>
    <property type="match status" value="1"/>
</dbReference>
<keyword evidence="8" id="KW-0915">Sodium</keyword>
<feature type="transmembrane region" description="Helical" evidence="14">
    <location>
        <begin position="453"/>
        <end position="474"/>
    </location>
</feature>
<evidence type="ECO:0000256" key="3">
    <source>
        <dbReference type="ARBA" id="ARBA00022448"/>
    </source>
</evidence>
<dbReference type="GO" id="GO:0015293">
    <property type="term" value="F:symporter activity"/>
    <property type="evidence" value="ECO:0007669"/>
    <property type="project" value="UniProtKB-KW"/>
</dbReference>
<evidence type="ECO:0000313" key="16">
    <source>
        <dbReference type="Proteomes" id="UP000290407"/>
    </source>
</evidence>
<keyword evidence="16" id="KW-1185">Reference proteome</keyword>
<dbReference type="Pfam" id="PF00474">
    <property type="entry name" value="SSF"/>
    <property type="match status" value="1"/>
</dbReference>
<keyword evidence="9" id="KW-0406">Ion transport</keyword>
<evidence type="ECO:0000256" key="6">
    <source>
        <dbReference type="ARBA" id="ARBA00022847"/>
    </source>
</evidence>
<comment type="caution">
    <text evidence="15">The sequence shown here is derived from an EMBL/GenBank/DDBJ whole genome shotgun (WGS) entry which is preliminary data.</text>
</comment>
<evidence type="ECO:0000256" key="8">
    <source>
        <dbReference type="ARBA" id="ARBA00023053"/>
    </source>
</evidence>
<dbReference type="AlphaFoldDB" id="A0A4Q2UNS6"/>
<protein>
    <submittedName>
        <fullName evidence="15">Sodium transporter</fullName>
    </submittedName>
</protein>